<keyword evidence="1" id="KW-0547">Nucleotide-binding</keyword>
<protein>
    <submittedName>
        <fullName evidence="4">ABC transporter-like</fullName>
    </submittedName>
</protein>
<dbReference type="Pfam" id="PF00005">
    <property type="entry name" value="ABC_tran"/>
    <property type="match status" value="1"/>
</dbReference>
<dbReference type="InterPro" id="IPR003439">
    <property type="entry name" value="ABC_transporter-like_ATP-bd"/>
</dbReference>
<dbReference type="PROSITE" id="PS50893">
    <property type="entry name" value="ABC_TRANSPORTER_2"/>
    <property type="match status" value="1"/>
</dbReference>
<organism evidence="4 5">
    <name type="scientific">Syntrophomonas zehnderi OL-4</name>
    <dbReference type="NCBI Taxonomy" id="690567"/>
    <lineage>
        <taxon>Bacteria</taxon>
        <taxon>Bacillati</taxon>
        <taxon>Bacillota</taxon>
        <taxon>Clostridia</taxon>
        <taxon>Eubacteriales</taxon>
        <taxon>Syntrophomonadaceae</taxon>
        <taxon>Syntrophomonas</taxon>
    </lineage>
</organism>
<dbReference type="GO" id="GO:0016887">
    <property type="term" value="F:ATP hydrolysis activity"/>
    <property type="evidence" value="ECO:0007669"/>
    <property type="project" value="InterPro"/>
</dbReference>
<dbReference type="InterPro" id="IPR003593">
    <property type="entry name" value="AAA+_ATPase"/>
</dbReference>
<evidence type="ECO:0000313" key="5">
    <source>
        <dbReference type="Proteomes" id="UP000045545"/>
    </source>
</evidence>
<dbReference type="Proteomes" id="UP000045545">
    <property type="component" value="Unassembled WGS sequence"/>
</dbReference>
<dbReference type="SUPFAM" id="SSF52540">
    <property type="entry name" value="P-loop containing nucleoside triphosphate hydrolases"/>
    <property type="match status" value="1"/>
</dbReference>
<sequence length="302" mass="32939">MIKCVGLSKRFGYVQALDEVSLHIAKGDVFGLVGPDGAGKTTFIRTVCGLITPDKGTIWLAGAPPDRPGKTSQNLGYMPQRFSLYGDLTVMENVIFFGSMYGLSKKTIIARAEEILAITGMLDFKKRLADQLSGGMKQKLALTTALITRPEILILDEPTYGVDPESRHEFWKILYSLNQTGITILVSTPYMDEAELCSRVAFINAGQIKAVDSPAGLRQAFGHKLLELRIDSRDPHILNGVPGLLDVSFYGYKYLVVVDDIPTARSDIAFHLARLGISTLHISEAAPTMEDVFVALAEGGTD</sequence>
<dbReference type="AlphaFoldDB" id="A0A0E4G900"/>
<dbReference type="PANTHER" id="PTHR43038">
    <property type="entry name" value="ATP-BINDING CASSETTE, SUB-FAMILY H, MEMBER 1"/>
    <property type="match status" value="1"/>
</dbReference>
<dbReference type="CDD" id="cd03230">
    <property type="entry name" value="ABC_DR_subfamily_A"/>
    <property type="match status" value="1"/>
</dbReference>
<dbReference type="Gene3D" id="3.40.50.300">
    <property type="entry name" value="P-loop containing nucleotide triphosphate hydrolases"/>
    <property type="match status" value="1"/>
</dbReference>
<dbReference type="GO" id="GO:0005524">
    <property type="term" value="F:ATP binding"/>
    <property type="evidence" value="ECO:0007669"/>
    <property type="project" value="UniProtKB-KW"/>
</dbReference>
<evidence type="ECO:0000313" key="4">
    <source>
        <dbReference type="EMBL" id="CFX01788.1"/>
    </source>
</evidence>
<keyword evidence="2" id="KW-0067">ATP-binding</keyword>
<evidence type="ECO:0000256" key="2">
    <source>
        <dbReference type="ARBA" id="ARBA00022840"/>
    </source>
</evidence>
<reference evidence="4 5" key="1">
    <citation type="submission" date="2015-03" db="EMBL/GenBank/DDBJ databases">
        <authorList>
            <person name="Murphy D."/>
        </authorList>
    </citation>
    <scope>NUCLEOTIDE SEQUENCE [LARGE SCALE GENOMIC DNA]</scope>
    <source>
        <strain evidence="4 5">OL-4</strain>
    </source>
</reference>
<accession>A0A0E4G900</accession>
<dbReference type="STRING" id="690567.216"/>
<evidence type="ECO:0000259" key="3">
    <source>
        <dbReference type="PROSITE" id="PS50893"/>
    </source>
</evidence>
<keyword evidence="5" id="KW-1185">Reference proteome</keyword>
<name>A0A0E4G900_9FIRM</name>
<feature type="domain" description="ABC transporter" evidence="3">
    <location>
        <begin position="2"/>
        <end position="230"/>
    </location>
</feature>
<dbReference type="InterPro" id="IPR027417">
    <property type="entry name" value="P-loop_NTPase"/>
</dbReference>
<proteinExistence type="predicted"/>
<gene>
    <name evidence="4" type="ORF">216</name>
</gene>
<dbReference type="PANTHER" id="PTHR43038:SF3">
    <property type="entry name" value="ABC TRANSPORTER G FAMILY MEMBER 20 ISOFORM X1"/>
    <property type="match status" value="1"/>
</dbReference>
<dbReference type="RefSeq" id="WP_046494832.1">
    <property type="nucleotide sequence ID" value="NZ_CGIH01000004.1"/>
</dbReference>
<dbReference type="EMBL" id="CGIH01000004">
    <property type="protein sequence ID" value="CFX01788.1"/>
    <property type="molecule type" value="Genomic_DNA"/>
</dbReference>
<dbReference type="OrthoDB" id="9804819at2"/>
<dbReference type="SMART" id="SM00382">
    <property type="entry name" value="AAA"/>
    <property type="match status" value="1"/>
</dbReference>
<evidence type="ECO:0000256" key="1">
    <source>
        <dbReference type="ARBA" id="ARBA00022741"/>
    </source>
</evidence>